<gene>
    <name evidence="1" type="ORF">AURDEDRAFT_177855</name>
</gene>
<dbReference type="AlphaFoldDB" id="J0WL79"/>
<sequence>MRRRLAVPPHLRTRAGVLQTLQYLCLFAVLWSELLVFRLASLRCSWPGPRTAARVLVVADVQFIDFYAGVGERLSRVVADLHMRRSWSAVRRFGADAVVFLGDDGRRTVNLPAVVALLRITVVCVILGEIASEFQKTQVQHKSIGIIMTLGVVAK</sequence>
<keyword evidence="2" id="KW-1185">Reference proteome</keyword>
<organism evidence="1 2">
    <name type="scientific">Auricularia subglabra (strain TFB-10046 / SS5)</name>
    <name type="common">White-rot fungus</name>
    <name type="synonym">Auricularia delicata (strain TFB10046)</name>
    <dbReference type="NCBI Taxonomy" id="717982"/>
    <lineage>
        <taxon>Eukaryota</taxon>
        <taxon>Fungi</taxon>
        <taxon>Dikarya</taxon>
        <taxon>Basidiomycota</taxon>
        <taxon>Agaricomycotina</taxon>
        <taxon>Agaricomycetes</taxon>
        <taxon>Auriculariales</taxon>
        <taxon>Auriculariaceae</taxon>
        <taxon>Auricularia</taxon>
    </lineage>
</organism>
<dbReference type="KEGG" id="adl:AURDEDRAFT_177855"/>
<proteinExistence type="predicted"/>
<protein>
    <submittedName>
        <fullName evidence="1">Uncharacterized protein</fullName>
    </submittedName>
</protein>
<accession>J0WL79</accession>
<reference evidence="2" key="1">
    <citation type="journal article" date="2012" name="Science">
        <title>The Paleozoic origin of enzymatic lignin decomposition reconstructed from 31 fungal genomes.</title>
        <authorList>
            <person name="Floudas D."/>
            <person name="Binder M."/>
            <person name="Riley R."/>
            <person name="Barry K."/>
            <person name="Blanchette R.A."/>
            <person name="Henrissat B."/>
            <person name="Martinez A.T."/>
            <person name="Otillar R."/>
            <person name="Spatafora J.W."/>
            <person name="Yadav J.S."/>
            <person name="Aerts A."/>
            <person name="Benoit I."/>
            <person name="Boyd A."/>
            <person name="Carlson A."/>
            <person name="Copeland A."/>
            <person name="Coutinho P.M."/>
            <person name="de Vries R.P."/>
            <person name="Ferreira P."/>
            <person name="Findley K."/>
            <person name="Foster B."/>
            <person name="Gaskell J."/>
            <person name="Glotzer D."/>
            <person name="Gorecki P."/>
            <person name="Heitman J."/>
            <person name="Hesse C."/>
            <person name="Hori C."/>
            <person name="Igarashi K."/>
            <person name="Jurgens J.A."/>
            <person name="Kallen N."/>
            <person name="Kersten P."/>
            <person name="Kohler A."/>
            <person name="Kuees U."/>
            <person name="Kumar T.K.A."/>
            <person name="Kuo A."/>
            <person name="LaButti K."/>
            <person name="Larrondo L.F."/>
            <person name="Lindquist E."/>
            <person name="Ling A."/>
            <person name="Lombard V."/>
            <person name="Lucas S."/>
            <person name="Lundell T."/>
            <person name="Martin R."/>
            <person name="McLaughlin D.J."/>
            <person name="Morgenstern I."/>
            <person name="Morin E."/>
            <person name="Murat C."/>
            <person name="Nagy L.G."/>
            <person name="Nolan M."/>
            <person name="Ohm R.A."/>
            <person name="Patyshakuliyeva A."/>
            <person name="Rokas A."/>
            <person name="Ruiz-Duenas F.J."/>
            <person name="Sabat G."/>
            <person name="Salamov A."/>
            <person name="Samejima M."/>
            <person name="Schmutz J."/>
            <person name="Slot J.C."/>
            <person name="St John F."/>
            <person name="Stenlid J."/>
            <person name="Sun H."/>
            <person name="Sun S."/>
            <person name="Syed K."/>
            <person name="Tsang A."/>
            <person name="Wiebenga A."/>
            <person name="Young D."/>
            <person name="Pisabarro A."/>
            <person name="Eastwood D.C."/>
            <person name="Martin F."/>
            <person name="Cullen D."/>
            <person name="Grigoriev I.V."/>
            <person name="Hibbett D.S."/>
        </authorList>
    </citation>
    <scope>NUCLEOTIDE SEQUENCE [LARGE SCALE GENOMIC DNA]</scope>
    <source>
        <strain evidence="2">TFB10046</strain>
    </source>
</reference>
<name>J0WL79_AURST</name>
<evidence type="ECO:0000313" key="2">
    <source>
        <dbReference type="Proteomes" id="UP000006514"/>
    </source>
</evidence>
<evidence type="ECO:0000313" key="1">
    <source>
        <dbReference type="EMBL" id="EJD33058.1"/>
    </source>
</evidence>
<dbReference type="InParanoid" id="J0WL79"/>
<dbReference type="EMBL" id="JH688465">
    <property type="protein sequence ID" value="EJD33058.1"/>
    <property type="molecule type" value="Genomic_DNA"/>
</dbReference>
<dbReference type="Proteomes" id="UP000006514">
    <property type="component" value="Unassembled WGS sequence"/>
</dbReference>